<dbReference type="EMBL" id="WNKT01000001">
    <property type="protein sequence ID" value="MTW19536.1"/>
    <property type="molecule type" value="Genomic_DNA"/>
</dbReference>
<evidence type="ECO:0000313" key="6">
    <source>
        <dbReference type="Proteomes" id="UP000434044"/>
    </source>
</evidence>
<evidence type="ECO:0000259" key="3">
    <source>
        <dbReference type="PROSITE" id="PS51192"/>
    </source>
</evidence>
<evidence type="ECO:0000259" key="4">
    <source>
        <dbReference type="PROSITE" id="PS51194"/>
    </source>
</evidence>
<dbReference type="GO" id="GO:0016787">
    <property type="term" value="F:hydrolase activity"/>
    <property type="evidence" value="ECO:0007669"/>
    <property type="project" value="UniProtKB-KW"/>
</dbReference>
<dbReference type="Pfam" id="PF00271">
    <property type="entry name" value="Helicase_C"/>
    <property type="match status" value="1"/>
</dbReference>
<dbReference type="GO" id="GO:0005524">
    <property type="term" value="F:ATP binding"/>
    <property type="evidence" value="ECO:0007669"/>
    <property type="project" value="InterPro"/>
</dbReference>
<reference evidence="5 6" key="1">
    <citation type="submission" date="2019-11" db="EMBL/GenBank/DDBJ databases">
        <title>Whole-genome sequence of the anaerobic purple sulfur bacterium Allochromatium palmeri DSM 15591.</title>
        <authorList>
            <person name="Kyndt J.A."/>
            <person name="Meyer T.E."/>
        </authorList>
    </citation>
    <scope>NUCLEOTIDE SEQUENCE [LARGE SCALE GENOMIC DNA]</scope>
    <source>
        <strain evidence="5 6">DSM 15591</strain>
    </source>
</reference>
<dbReference type="Pfam" id="PF00176">
    <property type="entry name" value="SNF2-rel_dom"/>
    <property type="match status" value="1"/>
</dbReference>
<dbReference type="RefSeq" id="WP_155448122.1">
    <property type="nucleotide sequence ID" value="NZ_WNKT01000001.1"/>
</dbReference>
<dbReference type="InterPro" id="IPR014001">
    <property type="entry name" value="Helicase_ATP-bd"/>
</dbReference>
<dbReference type="InterPro" id="IPR049730">
    <property type="entry name" value="SNF2/RAD54-like_C"/>
</dbReference>
<keyword evidence="2 5" id="KW-0547">Nucleotide-binding</keyword>
<dbReference type="InterPro" id="IPR001650">
    <property type="entry name" value="Helicase_C-like"/>
</dbReference>
<dbReference type="OrthoDB" id="9772064at2"/>
<keyword evidence="2 5" id="KW-0067">ATP-binding</keyword>
<dbReference type="PANTHER" id="PTHR10799">
    <property type="entry name" value="SNF2/RAD54 HELICASE FAMILY"/>
    <property type="match status" value="1"/>
</dbReference>
<keyword evidence="6" id="KW-1185">Reference proteome</keyword>
<dbReference type="Gene3D" id="3.40.50.300">
    <property type="entry name" value="P-loop containing nucleotide triphosphate hydrolases"/>
    <property type="match status" value="1"/>
</dbReference>
<feature type="domain" description="Helicase C-terminal" evidence="4">
    <location>
        <begin position="1210"/>
        <end position="1356"/>
    </location>
</feature>
<comment type="caution">
    <text evidence="5">The sequence shown here is derived from an EMBL/GenBank/DDBJ whole genome shotgun (WGS) entry which is preliminary data.</text>
</comment>
<dbReference type="PROSITE" id="PS51192">
    <property type="entry name" value="HELICASE_ATP_BIND_1"/>
    <property type="match status" value="1"/>
</dbReference>
<accession>A0A6N8EA81</accession>
<dbReference type="SMART" id="SM00487">
    <property type="entry name" value="DEXDc"/>
    <property type="match status" value="1"/>
</dbReference>
<dbReference type="GO" id="GO:0004386">
    <property type="term" value="F:helicase activity"/>
    <property type="evidence" value="ECO:0007669"/>
    <property type="project" value="UniProtKB-KW"/>
</dbReference>
<dbReference type="SMART" id="SM00490">
    <property type="entry name" value="HELICc"/>
    <property type="match status" value="1"/>
</dbReference>
<sequence>MSSPEVLATLSPDDRRILQALSVVYEPISQTNLLHILKHLGWRGEDGKPLGIQLNTKWRNTLIAVGALANKAGLAVAPDVVEILTRETVREGTFKAIHEAAETVVRSQPFYSRQPQNIERLTRRLRNALYAGRETEVLQLLGLENWSGIELIEANKRDQLVCICTNPLDPAWLETLAPRLRVLALASKLDLLAYHLRTDDELDATAQQLLTPLVDSQPLALATLVEQHLLRGRFDQAAGLLSSQVSTLVLPLIGWLHTVQGRGDEALGIFDLYLKTLKRETRRRNIPIGGLPGVLHVLGLLARSHPEDLAQFQHQIQVALQQLQRDPFQMTWNVIEDLGAVRTGLRQFGDTTFIQITPPASRPFDQLFQAMALHWLGERPKDSVLVALDKHCRDAIKGGWLWYAWEAHALLDRLGRPMKNVELPPPPDGTSRLADWIKSKSRWEIALDALTGVGAGRSSTESSDSTTDRRMCWWLHEHAGSVRLEPREQKRAKRGGWTQGRPVSLQRLRESPTEFDYLTPTDERIRACIEREYESGWYGGTSYNLDSEKALLAAVGHPRIFRPTNLETPLELIEAGPALEVSEHGGDIRIRLQPFPPADGNLLIVEEGKHRLRLVRFDGTHKRIATILARDGLRVPAEGKDRVLAGIAAVAPLLTVHSAIGGTEHLAEPVEPDTRPYVHLNPLGDGLNLELVMQPLGESGPRLPPGQGMETIFAELDGRAVQTTRSLKGEKARAKAVLDACPSLAGQSGWAWVLPEAEEALTALSELYALGDEIVLQWPEGKRIGLTPEAGVGAMAVKVGEGRDWLGLEGGLTLDDGRVLEMKLLLDLLDASPGRFVSLGEREFLVLSTALRQRLETLRGLTDGGHFHPLAAGVIDEALEGMQVKTSARWREMLQRLGSAREFEPTLPSTLQAELRDYQIEGFRWLARLAHLGAGACLADDMGLGKTLQSLALILSRAPEGPTLVLAPMSVCSNWVNEAQRFAPTLNPKRFGEGDRDQMLKDAGPFDLIVCSYGLVQTEGERLAGVTWSTIVADEAQTFKNPQTKRSQAIMKLDAGFKMITTGTPIENHLGELWNLFRFINPGLLGSLDRFNQRFAIPIEQHRDSGARTRLRQLLKPFILRRLKSEVLTELPPRTEITLELELGKAESALYEAMRRQALERLESEETGPGQKRMQLLAEIMRLRRACCHPKLVMPETDLGSAKLEAFGEILDELLENRHKALVFSQFVDHLSLIRAYLDGRGIQYQYLDGSTPEAKRKAAVAAFQAGEGDLFLISLRAGGAGLNLTAADYVIHMDPWWNPAVEDQASDRAHRIGQERPVTIYRLVTKSTIEEKIIALHGAKRDLADGLLEGTGDGGRLSYDEMLGLIREVD</sequence>
<name>A0A6N8EA81_9GAMM</name>
<dbReference type="SUPFAM" id="SSF52540">
    <property type="entry name" value="P-loop containing nucleoside triphosphate hydrolases"/>
    <property type="match status" value="2"/>
</dbReference>
<feature type="domain" description="Helicase ATP-binding" evidence="3">
    <location>
        <begin position="927"/>
        <end position="1083"/>
    </location>
</feature>
<dbReference type="Gene3D" id="3.40.50.10810">
    <property type="entry name" value="Tandem AAA-ATPase domain"/>
    <property type="match status" value="1"/>
</dbReference>
<dbReference type="InterPro" id="IPR000330">
    <property type="entry name" value="SNF2_N"/>
</dbReference>
<dbReference type="CDD" id="cd18793">
    <property type="entry name" value="SF2_C_SNF"/>
    <property type="match status" value="1"/>
</dbReference>
<evidence type="ECO:0000256" key="1">
    <source>
        <dbReference type="ARBA" id="ARBA00022801"/>
    </source>
</evidence>
<gene>
    <name evidence="5" type="ORF">GJ668_00335</name>
</gene>
<evidence type="ECO:0000256" key="2">
    <source>
        <dbReference type="ARBA" id="ARBA00022806"/>
    </source>
</evidence>
<dbReference type="Proteomes" id="UP000434044">
    <property type="component" value="Unassembled WGS sequence"/>
</dbReference>
<keyword evidence="1" id="KW-0378">Hydrolase</keyword>
<organism evidence="5 6">
    <name type="scientific">Allochromatium palmeri</name>
    <dbReference type="NCBI Taxonomy" id="231048"/>
    <lineage>
        <taxon>Bacteria</taxon>
        <taxon>Pseudomonadati</taxon>
        <taxon>Pseudomonadota</taxon>
        <taxon>Gammaproteobacteria</taxon>
        <taxon>Chromatiales</taxon>
        <taxon>Chromatiaceae</taxon>
        <taxon>Allochromatium</taxon>
    </lineage>
</organism>
<proteinExistence type="predicted"/>
<keyword evidence="2 5" id="KW-0347">Helicase</keyword>
<protein>
    <submittedName>
        <fullName evidence="5">ATP-dependent helicase</fullName>
    </submittedName>
</protein>
<dbReference type="CDD" id="cd18012">
    <property type="entry name" value="DEXQc_arch_SWI2_SNF2"/>
    <property type="match status" value="1"/>
</dbReference>
<dbReference type="InterPro" id="IPR027417">
    <property type="entry name" value="P-loop_NTPase"/>
</dbReference>
<dbReference type="PROSITE" id="PS51194">
    <property type="entry name" value="HELICASE_CTER"/>
    <property type="match status" value="1"/>
</dbReference>
<evidence type="ECO:0000313" key="5">
    <source>
        <dbReference type="EMBL" id="MTW19536.1"/>
    </source>
</evidence>
<dbReference type="InterPro" id="IPR038718">
    <property type="entry name" value="SNF2-like_sf"/>
</dbReference>